<organism evidence="1 2">
    <name type="scientific">Dorcoceras hygrometricum</name>
    <dbReference type="NCBI Taxonomy" id="472368"/>
    <lineage>
        <taxon>Eukaryota</taxon>
        <taxon>Viridiplantae</taxon>
        <taxon>Streptophyta</taxon>
        <taxon>Embryophyta</taxon>
        <taxon>Tracheophyta</taxon>
        <taxon>Spermatophyta</taxon>
        <taxon>Magnoliopsida</taxon>
        <taxon>eudicotyledons</taxon>
        <taxon>Gunneridae</taxon>
        <taxon>Pentapetalae</taxon>
        <taxon>asterids</taxon>
        <taxon>lamiids</taxon>
        <taxon>Lamiales</taxon>
        <taxon>Gesneriaceae</taxon>
        <taxon>Didymocarpoideae</taxon>
        <taxon>Trichosporeae</taxon>
        <taxon>Loxocarpinae</taxon>
        <taxon>Dorcoceras</taxon>
    </lineage>
</organism>
<dbReference type="EMBL" id="KQ988461">
    <property type="protein sequence ID" value="KZV55715.1"/>
    <property type="molecule type" value="Genomic_DNA"/>
</dbReference>
<dbReference type="Proteomes" id="UP000250235">
    <property type="component" value="Unassembled WGS sequence"/>
</dbReference>
<dbReference type="AlphaFoldDB" id="A0A2Z7DAS3"/>
<keyword evidence="2" id="KW-1185">Reference proteome</keyword>
<evidence type="ECO:0000313" key="2">
    <source>
        <dbReference type="Proteomes" id="UP000250235"/>
    </source>
</evidence>
<sequence length="670" mass="73317">MASSLYVNTVHVFFDSVLAMDNTGMVAMFESLVATGLKGFLVFPAVIHEAALLEFFENGSVGDGLVITKDIVFDARSIVSLSGEPAGSFDAITQEKFLMMAENTCGVRINWNRLFFNILKDMVTAGTRQAKGYAIQISLILENVPKLELGESSEFPSSKILTEKTVHRYIVLNDKVSMEDVTGEPRLKKTPVKKAASKKRPAVAIAAEKVVKNKRTTKSKSVSSGEPAVEFAEETVVEGIVQPVSEPAVADVANAGISTADDVDIIIGKVLAETAQIGPDEEEQDVGGLDVARNSYFDAAVSRTNATTDYTVTEPVKEMEMAAVEQSVDEAMSLEEILMTIPVECPFAVCFCLPKIPATDKGKALLMERDPIKGNPVKEKLSLILADIEVLVQLEEQIIDDVDRFFNSSSLKKLAALQTDDISAKEELVLSWAESEYTRVDLNRKNYILTKYRELLIRKFLDAHRENFVPGDGSSAVDLKILDKLSSLHLFIVEELKIEVQAHGLKWDRTFCSQIFEGRPRDRGAKSGYVVKAGISCRRRSIHRSLALVKAVSGWHFRRCVVLRNNSNADVAGISSSAYVDSDVNASQSSCSVEWRCRRFAMSAGWVSSDVDWFCRWSFSCCCQLLLSILGFDPMSLWGLVVLLPVLFSGNPGFAAGRGFNPAGGAPGGG</sequence>
<protein>
    <submittedName>
        <fullName evidence="1">Uncharacterized protein</fullName>
    </submittedName>
</protein>
<reference evidence="1 2" key="1">
    <citation type="journal article" date="2015" name="Proc. Natl. Acad. Sci. U.S.A.">
        <title>The resurrection genome of Boea hygrometrica: A blueprint for survival of dehydration.</title>
        <authorList>
            <person name="Xiao L."/>
            <person name="Yang G."/>
            <person name="Zhang L."/>
            <person name="Yang X."/>
            <person name="Zhao S."/>
            <person name="Ji Z."/>
            <person name="Zhou Q."/>
            <person name="Hu M."/>
            <person name="Wang Y."/>
            <person name="Chen M."/>
            <person name="Xu Y."/>
            <person name="Jin H."/>
            <person name="Xiao X."/>
            <person name="Hu G."/>
            <person name="Bao F."/>
            <person name="Hu Y."/>
            <person name="Wan P."/>
            <person name="Li L."/>
            <person name="Deng X."/>
            <person name="Kuang T."/>
            <person name="Xiang C."/>
            <person name="Zhu J.K."/>
            <person name="Oliver M.J."/>
            <person name="He Y."/>
        </authorList>
    </citation>
    <scope>NUCLEOTIDE SEQUENCE [LARGE SCALE GENOMIC DNA]</scope>
    <source>
        <strain evidence="2">cv. XS01</strain>
    </source>
</reference>
<evidence type="ECO:0000313" key="1">
    <source>
        <dbReference type="EMBL" id="KZV55715.1"/>
    </source>
</evidence>
<proteinExistence type="predicted"/>
<gene>
    <name evidence="1" type="ORF">F511_26929</name>
</gene>
<name>A0A2Z7DAS3_9LAMI</name>
<accession>A0A2Z7DAS3</accession>